<dbReference type="PROSITE" id="PS00018">
    <property type="entry name" value="EF_HAND_1"/>
    <property type="match status" value="1"/>
</dbReference>
<dbReference type="OrthoDB" id="26525at2759"/>
<evidence type="ECO:0000256" key="2">
    <source>
        <dbReference type="ARBA" id="ARBA00022737"/>
    </source>
</evidence>
<evidence type="ECO:0000259" key="4">
    <source>
        <dbReference type="PROSITE" id="PS50222"/>
    </source>
</evidence>
<dbReference type="GO" id="GO:0005509">
    <property type="term" value="F:calcium ion binding"/>
    <property type="evidence" value="ECO:0007669"/>
    <property type="project" value="InterPro"/>
</dbReference>
<feature type="domain" description="EF-hand" evidence="4">
    <location>
        <begin position="40"/>
        <end position="69"/>
    </location>
</feature>
<evidence type="ECO:0000313" key="6">
    <source>
        <dbReference type="Proteomes" id="UP000825935"/>
    </source>
</evidence>
<dbReference type="Gene3D" id="1.10.238.10">
    <property type="entry name" value="EF-hand"/>
    <property type="match status" value="1"/>
</dbReference>
<keyword evidence="6" id="KW-1185">Reference proteome</keyword>
<keyword evidence="3" id="KW-0106">Calcium</keyword>
<organism evidence="5 6">
    <name type="scientific">Ceratopteris richardii</name>
    <name type="common">Triangle waterfern</name>
    <dbReference type="NCBI Taxonomy" id="49495"/>
    <lineage>
        <taxon>Eukaryota</taxon>
        <taxon>Viridiplantae</taxon>
        <taxon>Streptophyta</taxon>
        <taxon>Embryophyta</taxon>
        <taxon>Tracheophyta</taxon>
        <taxon>Polypodiopsida</taxon>
        <taxon>Polypodiidae</taxon>
        <taxon>Polypodiales</taxon>
        <taxon>Pteridineae</taxon>
        <taxon>Pteridaceae</taxon>
        <taxon>Parkerioideae</taxon>
        <taxon>Ceratopteris</taxon>
    </lineage>
</organism>
<dbReference type="Proteomes" id="UP000825935">
    <property type="component" value="Chromosome 24"/>
</dbReference>
<gene>
    <name evidence="5" type="ORF">KP509_24G028800</name>
</gene>
<name>A0A8T2RU67_CERRI</name>
<keyword evidence="1" id="KW-0479">Metal-binding</keyword>
<evidence type="ECO:0000313" key="5">
    <source>
        <dbReference type="EMBL" id="KAH7299780.1"/>
    </source>
</evidence>
<dbReference type="PANTHER" id="PTHR10891">
    <property type="entry name" value="EF-HAND CALCIUM-BINDING DOMAIN CONTAINING PROTEIN"/>
    <property type="match status" value="1"/>
</dbReference>
<dbReference type="SMART" id="SM00054">
    <property type="entry name" value="EFh"/>
    <property type="match status" value="2"/>
</dbReference>
<dbReference type="Pfam" id="PF13499">
    <property type="entry name" value="EF-hand_7"/>
    <property type="match status" value="1"/>
</dbReference>
<dbReference type="AlphaFoldDB" id="A0A8T2RU67"/>
<dbReference type="InterPro" id="IPR039647">
    <property type="entry name" value="EF_hand_pair_protein_CML-like"/>
</dbReference>
<dbReference type="SUPFAM" id="SSF47473">
    <property type="entry name" value="EF-hand"/>
    <property type="match status" value="1"/>
</dbReference>
<keyword evidence="2" id="KW-0677">Repeat</keyword>
<reference evidence="5" key="1">
    <citation type="submission" date="2021-08" db="EMBL/GenBank/DDBJ databases">
        <title>WGS assembly of Ceratopteris richardii.</title>
        <authorList>
            <person name="Marchant D.B."/>
            <person name="Chen G."/>
            <person name="Jenkins J."/>
            <person name="Shu S."/>
            <person name="Leebens-Mack J."/>
            <person name="Grimwood J."/>
            <person name="Schmutz J."/>
            <person name="Soltis P."/>
            <person name="Soltis D."/>
            <person name="Chen Z.-H."/>
        </authorList>
    </citation>
    <scope>NUCLEOTIDE SEQUENCE</scope>
    <source>
        <strain evidence="5">Whitten #5841</strain>
        <tissue evidence="5">Leaf</tissue>
    </source>
</reference>
<accession>A0A8T2RU67</accession>
<dbReference type="EMBL" id="CM035429">
    <property type="protein sequence ID" value="KAH7299780.1"/>
    <property type="molecule type" value="Genomic_DNA"/>
</dbReference>
<dbReference type="PROSITE" id="PS50222">
    <property type="entry name" value="EF_HAND_2"/>
    <property type="match status" value="2"/>
</dbReference>
<feature type="domain" description="EF-hand" evidence="4">
    <location>
        <begin position="4"/>
        <end position="39"/>
    </location>
</feature>
<dbReference type="FunFam" id="1.10.238.10:FF:000178">
    <property type="entry name" value="Calmodulin-2 A"/>
    <property type="match status" value="1"/>
</dbReference>
<dbReference type="InterPro" id="IPR002048">
    <property type="entry name" value="EF_hand_dom"/>
</dbReference>
<protein>
    <recommendedName>
        <fullName evidence="4">EF-hand domain-containing protein</fullName>
    </recommendedName>
</protein>
<dbReference type="InterPro" id="IPR018247">
    <property type="entry name" value="EF_Hand_1_Ca_BS"/>
</dbReference>
<comment type="caution">
    <text evidence="5">The sequence shown here is derived from an EMBL/GenBank/DDBJ whole genome shotgun (WGS) entry which is preliminary data.</text>
</comment>
<evidence type="ECO:0000256" key="1">
    <source>
        <dbReference type="ARBA" id="ARBA00022723"/>
    </source>
</evidence>
<dbReference type="GO" id="GO:0043226">
    <property type="term" value="C:organelle"/>
    <property type="evidence" value="ECO:0007669"/>
    <property type="project" value="UniProtKB-ARBA"/>
</dbReference>
<dbReference type="CDD" id="cd00051">
    <property type="entry name" value="EFh"/>
    <property type="match status" value="1"/>
</dbReference>
<sequence>MDGTSLQELEEVFAQLNANGDGKISAEELRSVLSSLGEDVMREEAALMIADIDRDGDGFIDLAEFMEMD</sequence>
<proteinExistence type="predicted"/>
<dbReference type="InterPro" id="IPR011992">
    <property type="entry name" value="EF-hand-dom_pair"/>
</dbReference>
<dbReference type="OMA" id="FCHANPG"/>
<evidence type="ECO:0000256" key="3">
    <source>
        <dbReference type="ARBA" id="ARBA00022837"/>
    </source>
</evidence>